<keyword evidence="2" id="KW-1185">Reference proteome</keyword>
<dbReference type="Gene3D" id="2.80.10.50">
    <property type="match status" value="1"/>
</dbReference>
<dbReference type="Proteomes" id="UP000015105">
    <property type="component" value="Chromosome 2D"/>
</dbReference>
<reference evidence="1" key="4">
    <citation type="submission" date="2019-03" db="UniProtKB">
        <authorList>
            <consortium name="EnsemblPlants"/>
        </authorList>
    </citation>
    <scope>IDENTIFICATION</scope>
</reference>
<dbReference type="Gramene" id="AET2Gv20018000.1">
    <property type="protein sequence ID" value="AET2Gv20018000.1"/>
    <property type="gene ID" value="AET2Gv20018000"/>
</dbReference>
<protein>
    <recommendedName>
        <fullName evidence="3">Agglutinin domain-containing protein</fullName>
    </recommendedName>
</protein>
<sequence>FVHFVDTPQLRAWGNMFGFGHHSPPILERTWFKIFCRADEGFSLTVRDDAVVLVGEDDGDEHQHWYKDTRHSGSVKDEEGQPAFTLVNKATGLAIKHSLGQSHPVELVPYNQEYRNESLMWTESEDVGKGYRCIRMASNIDLNFDAFHGDKDHGGVRDGTTLVLWEWCNVQGKEPELEDPAIGHGGRRATTGLRHPRAACAGD</sequence>
<dbReference type="CDD" id="cd23431">
    <property type="entry name" value="beta-trefoil_Ricin_AtEULS3-like"/>
    <property type="match status" value="1"/>
</dbReference>
<reference evidence="1" key="3">
    <citation type="journal article" date="2017" name="Nature">
        <title>Genome sequence of the progenitor of the wheat D genome Aegilops tauschii.</title>
        <authorList>
            <person name="Luo M.C."/>
            <person name="Gu Y.Q."/>
            <person name="Puiu D."/>
            <person name="Wang H."/>
            <person name="Twardziok S.O."/>
            <person name="Deal K.R."/>
            <person name="Huo N."/>
            <person name="Zhu T."/>
            <person name="Wang L."/>
            <person name="Wang Y."/>
            <person name="McGuire P.E."/>
            <person name="Liu S."/>
            <person name="Long H."/>
            <person name="Ramasamy R.K."/>
            <person name="Rodriguez J.C."/>
            <person name="Van S.L."/>
            <person name="Yuan L."/>
            <person name="Wang Z."/>
            <person name="Xia Z."/>
            <person name="Xiao L."/>
            <person name="Anderson O.D."/>
            <person name="Ouyang S."/>
            <person name="Liang Y."/>
            <person name="Zimin A.V."/>
            <person name="Pertea G."/>
            <person name="Qi P."/>
            <person name="Bennetzen J.L."/>
            <person name="Dai X."/>
            <person name="Dawson M.W."/>
            <person name="Muller H.G."/>
            <person name="Kugler K."/>
            <person name="Rivarola-Duarte L."/>
            <person name="Spannagl M."/>
            <person name="Mayer K.F.X."/>
            <person name="Lu F.H."/>
            <person name="Bevan M.W."/>
            <person name="Leroy P."/>
            <person name="Li P."/>
            <person name="You F.M."/>
            <person name="Sun Q."/>
            <person name="Liu Z."/>
            <person name="Lyons E."/>
            <person name="Wicker T."/>
            <person name="Salzberg S.L."/>
            <person name="Devos K.M."/>
            <person name="Dvorak J."/>
        </authorList>
    </citation>
    <scope>NUCLEOTIDE SEQUENCE [LARGE SCALE GENOMIC DNA]</scope>
    <source>
        <strain evidence="1">cv. AL8/78</strain>
    </source>
</reference>
<dbReference type="SUPFAM" id="SSF50370">
    <property type="entry name" value="Ricin B-like lectins"/>
    <property type="match status" value="1"/>
</dbReference>
<dbReference type="STRING" id="200361.A0A453A7S6"/>
<accession>A0A453A7S6</accession>
<evidence type="ECO:0000313" key="2">
    <source>
        <dbReference type="Proteomes" id="UP000015105"/>
    </source>
</evidence>
<organism evidence="1 2">
    <name type="scientific">Aegilops tauschii subsp. strangulata</name>
    <name type="common">Goatgrass</name>
    <dbReference type="NCBI Taxonomy" id="200361"/>
    <lineage>
        <taxon>Eukaryota</taxon>
        <taxon>Viridiplantae</taxon>
        <taxon>Streptophyta</taxon>
        <taxon>Embryophyta</taxon>
        <taxon>Tracheophyta</taxon>
        <taxon>Spermatophyta</taxon>
        <taxon>Magnoliopsida</taxon>
        <taxon>Liliopsida</taxon>
        <taxon>Poales</taxon>
        <taxon>Poaceae</taxon>
        <taxon>BOP clade</taxon>
        <taxon>Pooideae</taxon>
        <taxon>Triticodae</taxon>
        <taxon>Triticeae</taxon>
        <taxon>Triticinae</taxon>
        <taxon>Aegilops</taxon>
    </lineage>
</organism>
<reference evidence="2" key="2">
    <citation type="journal article" date="2017" name="Nat. Plants">
        <title>The Aegilops tauschii genome reveals multiple impacts of transposons.</title>
        <authorList>
            <person name="Zhao G."/>
            <person name="Zou C."/>
            <person name="Li K."/>
            <person name="Wang K."/>
            <person name="Li T."/>
            <person name="Gao L."/>
            <person name="Zhang X."/>
            <person name="Wang H."/>
            <person name="Yang Z."/>
            <person name="Liu X."/>
            <person name="Jiang W."/>
            <person name="Mao L."/>
            <person name="Kong X."/>
            <person name="Jiao Y."/>
            <person name="Jia J."/>
        </authorList>
    </citation>
    <scope>NUCLEOTIDE SEQUENCE [LARGE SCALE GENOMIC DNA]</scope>
    <source>
        <strain evidence="2">cv. AL8/78</strain>
    </source>
</reference>
<reference evidence="2" key="1">
    <citation type="journal article" date="2014" name="Science">
        <title>Ancient hybridizations among the ancestral genomes of bread wheat.</title>
        <authorList>
            <consortium name="International Wheat Genome Sequencing Consortium,"/>
            <person name="Marcussen T."/>
            <person name="Sandve S.R."/>
            <person name="Heier L."/>
            <person name="Spannagl M."/>
            <person name="Pfeifer M."/>
            <person name="Jakobsen K.S."/>
            <person name="Wulff B.B."/>
            <person name="Steuernagel B."/>
            <person name="Mayer K.F."/>
            <person name="Olsen O.A."/>
        </authorList>
    </citation>
    <scope>NUCLEOTIDE SEQUENCE [LARGE SCALE GENOMIC DNA]</scope>
    <source>
        <strain evidence="2">cv. AL8/78</strain>
    </source>
</reference>
<dbReference type="AlphaFoldDB" id="A0A453A7S6"/>
<name>A0A453A7S6_AEGTS</name>
<evidence type="ECO:0008006" key="3">
    <source>
        <dbReference type="Google" id="ProtNLM"/>
    </source>
</evidence>
<evidence type="ECO:0000313" key="1">
    <source>
        <dbReference type="EnsemblPlants" id="AET2Gv20018000.1"/>
    </source>
</evidence>
<dbReference type="PANTHER" id="PTHR31257:SF21">
    <property type="entry name" value="OS07G0683600 PROTEIN"/>
    <property type="match status" value="1"/>
</dbReference>
<proteinExistence type="predicted"/>
<dbReference type="EnsemblPlants" id="AET2Gv20018000.1">
    <property type="protein sequence ID" value="AET2Gv20018000.1"/>
    <property type="gene ID" value="AET2Gv20018000"/>
</dbReference>
<dbReference type="InterPro" id="IPR040249">
    <property type="entry name" value="Ricin_B-like_lectin_EULS3-like"/>
</dbReference>
<dbReference type="InterPro" id="IPR035992">
    <property type="entry name" value="Ricin_B-like_lectins"/>
</dbReference>
<dbReference type="PANTHER" id="PTHR31257">
    <property type="entry name" value="RICIN B-LIKE LECTIN EULS3"/>
    <property type="match status" value="1"/>
</dbReference>
<reference evidence="1" key="5">
    <citation type="journal article" date="2021" name="G3 (Bethesda)">
        <title>Aegilops tauschii genome assembly Aet v5.0 features greater sequence contiguity and improved annotation.</title>
        <authorList>
            <person name="Wang L."/>
            <person name="Zhu T."/>
            <person name="Rodriguez J.C."/>
            <person name="Deal K.R."/>
            <person name="Dubcovsky J."/>
            <person name="McGuire P.E."/>
            <person name="Lux T."/>
            <person name="Spannagl M."/>
            <person name="Mayer K.F.X."/>
            <person name="Baldrich P."/>
            <person name="Meyers B.C."/>
            <person name="Huo N."/>
            <person name="Gu Y.Q."/>
            <person name="Zhou H."/>
            <person name="Devos K.M."/>
            <person name="Bennetzen J.L."/>
            <person name="Unver T."/>
            <person name="Budak H."/>
            <person name="Gulick P.J."/>
            <person name="Galiba G."/>
            <person name="Kalapos B."/>
            <person name="Nelson D.R."/>
            <person name="Li P."/>
            <person name="You F.M."/>
            <person name="Luo M.C."/>
            <person name="Dvorak J."/>
        </authorList>
    </citation>
    <scope>NUCLEOTIDE SEQUENCE [LARGE SCALE GENOMIC DNA]</scope>
    <source>
        <strain evidence="1">cv. AL8/78</strain>
    </source>
</reference>